<sequence length="21" mass="2720">MLVKEEKRDEEENRECRREKL</sequence>
<name>A0A0A8XZQ1_ARUDO</name>
<accession>A0A0A8XZQ1</accession>
<organism evidence="2">
    <name type="scientific">Arundo donax</name>
    <name type="common">Giant reed</name>
    <name type="synonym">Donax arundinaceus</name>
    <dbReference type="NCBI Taxonomy" id="35708"/>
    <lineage>
        <taxon>Eukaryota</taxon>
        <taxon>Viridiplantae</taxon>
        <taxon>Streptophyta</taxon>
        <taxon>Embryophyta</taxon>
        <taxon>Tracheophyta</taxon>
        <taxon>Spermatophyta</taxon>
        <taxon>Magnoliopsida</taxon>
        <taxon>Liliopsida</taxon>
        <taxon>Poales</taxon>
        <taxon>Poaceae</taxon>
        <taxon>PACMAD clade</taxon>
        <taxon>Arundinoideae</taxon>
        <taxon>Arundineae</taxon>
        <taxon>Arundo</taxon>
    </lineage>
</organism>
<proteinExistence type="predicted"/>
<dbReference type="EMBL" id="GBRH01278406">
    <property type="protein sequence ID" value="JAD19489.1"/>
    <property type="molecule type" value="Transcribed_RNA"/>
</dbReference>
<feature type="region of interest" description="Disordered" evidence="1">
    <location>
        <begin position="1"/>
        <end position="21"/>
    </location>
</feature>
<evidence type="ECO:0000313" key="2">
    <source>
        <dbReference type="EMBL" id="JAD19489.1"/>
    </source>
</evidence>
<reference evidence="2" key="1">
    <citation type="submission" date="2014-09" db="EMBL/GenBank/DDBJ databases">
        <authorList>
            <person name="Magalhaes I.L.F."/>
            <person name="Oliveira U."/>
            <person name="Santos F.R."/>
            <person name="Vidigal T.H.D.A."/>
            <person name="Brescovit A.D."/>
            <person name="Santos A.J."/>
        </authorList>
    </citation>
    <scope>NUCLEOTIDE SEQUENCE</scope>
    <source>
        <tissue evidence="2">Shoot tissue taken approximately 20 cm above the soil surface</tissue>
    </source>
</reference>
<evidence type="ECO:0000256" key="1">
    <source>
        <dbReference type="SAM" id="MobiDB-lite"/>
    </source>
</evidence>
<reference evidence="2" key="2">
    <citation type="journal article" date="2015" name="Data Brief">
        <title>Shoot transcriptome of the giant reed, Arundo donax.</title>
        <authorList>
            <person name="Barrero R.A."/>
            <person name="Guerrero F.D."/>
            <person name="Moolhuijzen P."/>
            <person name="Goolsby J.A."/>
            <person name="Tidwell J."/>
            <person name="Bellgard S.E."/>
            <person name="Bellgard M.I."/>
        </authorList>
    </citation>
    <scope>NUCLEOTIDE SEQUENCE</scope>
    <source>
        <tissue evidence="2">Shoot tissue taken approximately 20 cm above the soil surface</tissue>
    </source>
</reference>
<dbReference type="AlphaFoldDB" id="A0A0A8XZQ1"/>
<protein>
    <submittedName>
        <fullName evidence="2">Uncharacterized protein</fullName>
    </submittedName>
</protein>